<comment type="caution">
    <text evidence="1">The sequence shown here is derived from an EMBL/GenBank/DDBJ whole genome shotgun (WGS) entry which is preliminary data.</text>
</comment>
<dbReference type="GO" id="GO:0016841">
    <property type="term" value="F:ammonia-lyase activity"/>
    <property type="evidence" value="ECO:0007669"/>
    <property type="project" value="UniProtKB-ARBA"/>
</dbReference>
<dbReference type="InterPro" id="IPR001106">
    <property type="entry name" value="Aromatic_Lyase"/>
</dbReference>
<proteinExistence type="predicted"/>
<gene>
    <name evidence="1" type="ORF">E0H31_30910</name>
</gene>
<dbReference type="Proteomes" id="UP000291866">
    <property type="component" value="Unassembled WGS sequence"/>
</dbReference>
<dbReference type="Gene3D" id="1.10.275.10">
    <property type="entry name" value="Fumarase/aspartase (N-terminal domain)"/>
    <property type="match status" value="1"/>
</dbReference>
<accession>A0A8G2ISB1</accession>
<dbReference type="RefSeq" id="WP_131602914.1">
    <property type="nucleotide sequence ID" value="NZ_SJLU01000022.1"/>
</dbReference>
<protein>
    <submittedName>
        <fullName evidence="1">Aromatic amino acid lyase</fullName>
    </submittedName>
</protein>
<name>A0A8G2ISB1_RHILV</name>
<dbReference type="InterPro" id="IPR024083">
    <property type="entry name" value="Fumarase/histidase_N"/>
</dbReference>
<reference evidence="1 2" key="1">
    <citation type="submission" date="2019-02" db="EMBL/GenBank/DDBJ databases">
        <title>The competitiveness to form nodules shapes the capacities of Rhizobium leguminosarum sv viciae communities to promote symbiosis with specific hosts.</title>
        <authorList>
            <person name="Boivin S."/>
            <person name="Lepetit M."/>
        </authorList>
    </citation>
    <scope>NUCLEOTIDE SEQUENCE [LARGE SCALE GENOMIC DNA]</scope>
    <source>
        <strain evidence="1 2">SPF4F3</strain>
    </source>
</reference>
<dbReference type="InterPro" id="IPR008948">
    <property type="entry name" value="L-Aspartase-like"/>
</dbReference>
<evidence type="ECO:0000313" key="1">
    <source>
        <dbReference type="EMBL" id="TBX86601.1"/>
    </source>
</evidence>
<organism evidence="1 2">
    <name type="scientific">Rhizobium leguminosarum bv. viciae</name>
    <dbReference type="NCBI Taxonomy" id="387"/>
    <lineage>
        <taxon>Bacteria</taxon>
        <taxon>Pseudomonadati</taxon>
        <taxon>Pseudomonadota</taxon>
        <taxon>Alphaproteobacteria</taxon>
        <taxon>Hyphomicrobiales</taxon>
        <taxon>Rhizobiaceae</taxon>
        <taxon>Rhizobium/Agrobacterium group</taxon>
        <taxon>Rhizobium</taxon>
    </lineage>
</organism>
<dbReference type="Pfam" id="PF00221">
    <property type="entry name" value="Lyase_aromatic"/>
    <property type="match status" value="1"/>
</dbReference>
<dbReference type="Gene3D" id="1.20.200.10">
    <property type="entry name" value="Fumarase/aspartase (Central domain)"/>
    <property type="match status" value="1"/>
</dbReference>
<dbReference type="AlphaFoldDB" id="A0A8G2ISB1"/>
<dbReference type="SUPFAM" id="SSF48557">
    <property type="entry name" value="L-aspartase-like"/>
    <property type="match status" value="1"/>
</dbReference>
<evidence type="ECO:0000313" key="2">
    <source>
        <dbReference type="Proteomes" id="UP000291866"/>
    </source>
</evidence>
<dbReference type="EMBL" id="SJLU01000022">
    <property type="protein sequence ID" value="TBX86601.1"/>
    <property type="molecule type" value="Genomic_DNA"/>
</dbReference>
<sequence>MRDTDRAERTVVLDGETLSIVDVIDVAKFGAKVIYSEKATQRSRDAYGLLLQAAAEDVPVYWFNRGGGEQRETTIFSGNPMAPENEAFLRQSQFQAFADGMRSGYGDEVAGVCVRAMMVIRANTMTYEAASPPLSAMLIHLLNSGITPVVRSRGTVGEGDLRMMDNVAAAMVGHGEVHHQGERVPASVALAATGIAPLAPFGADRTALVSTNAYFHAQSALLVEEARNMLEWADLVYAMSLLGMNSSVTPISSAVQTLRPYPWLNWSAKRVLGIIEGSYLFERDDSRIIQDPESLRASSQRHGSAWQAWADVRQSVTLSINSSDHNPAVVMESPIDDFPELGTPHFQKYFVRGGLHSGGRSGYILSTANWDPYPLANQIEAFTIALANLGIAIVQRTERFSSLYFTKVDYGEFFPAGSKGLPISDSFVAIDLWQELSSLVAPTIPTGIGMFECVEDLQANTRIKVGKARRAVELCVDLLGQNLLSATTWMDLRKRQDPGRILGRPAAEALTCFRQMVPLLNPPNLPSQPLGEAAVEFMRTNKARRFVPSFLPDNSET</sequence>
<keyword evidence="1" id="KW-0456">Lyase</keyword>
<dbReference type="PANTHER" id="PTHR10362">
    <property type="entry name" value="HISTIDINE AMMONIA-LYASE"/>
    <property type="match status" value="1"/>
</dbReference>